<dbReference type="PANTHER" id="PTHR42103">
    <property type="entry name" value="ALPHA/BETA-HYDROLASES SUPERFAMILY PROTEIN"/>
    <property type="match status" value="1"/>
</dbReference>
<evidence type="ECO:0000313" key="2">
    <source>
        <dbReference type="EMBL" id="ORE87443.1"/>
    </source>
</evidence>
<sequence length="223" mass="24121">MDQYLPRLEPGESRRGLIQGPAGALEYRLDMSDSEPQAVAVICHPHPLFSGTMDNKVVYSLARSAQSCGLAALRFQFRGVGSSDGPHDKGVGEALDTAFMLGELRRIWPQVPAFLMGFSFGAYMALKVAAENDDVAGLIAIAPPLMYAGDAAVPQPHCPWLVIHGDADDVVAHDDTLERARAMAQPPEFHTIAGVGHFFHGELTQLRSRVETWLTARLADSGD</sequence>
<dbReference type="GO" id="GO:0016787">
    <property type="term" value="F:hydrolase activity"/>
    <property type="evidence" value="ECO:0007669"/>
    <property type="project" value="UniProtKB-KW"/>
</dbReference>
<dbReference type="SUPFAM" id="SSF53474">
    <property type="entry name" value="alpha/beta-Hydrolases"/>
    <property type="match status" value="1"/>
</dbReference>
<dbReference type="STRING" id="1317117.ATO7_10387"/>
<name>A0A1Y1SFH4_9GAMM</name>
<dbReference type="Proteomes" id="UP000192342">
    <property type="component" value="Unassembled WGS sequence"/>
</dbReference>
<dbReference type="EMBL" id="AQQV01000002">
    <property type="protein sequence ID" value="ORE87443.1"/>
    <property type="molecule type" value="Genomic_DNA"/>
</dbReference>
<gene>
    <name evidence="2" type="ORF">ATO7_10387</name>
</gene>
<accession>A0A1Y1SFH4</accession>
<keyword evidence="2" id="KW-0378">Hydrolase</keyword>
<proteinExistence type="predicted"/>
<reference evidence="2 3" key="1">
    <citation type="submission" date="2013-04" db="EMBL/GenBank/DDBJ databases">
        <title>Oceanococcus atlanticus 22II-S10r2 Genome Sequencing.</title>
        <authorList>
            <person name="Lai Q."/>
            <person name="Li G."/>
            <person name="Shao Z."/>
        </authorList>
    </citation>
    <scope>NUCLEOTIDE SEQUENCE [LARGE SCALE GENOMIC DNA]</scope>
    <source>
        <strain evidence="2 3">22II-S10r2</strain>
    </source>
</reference>
<evidence type="ECO:0000313" key="3">
    <source>
        <dbReference type="Proteomes" id="UP000192342"/>
    </source>
</evidence>
<dbReference type="AlphaFoldDB" id="A0A1Y1SFH4"/>
<evidence type="ECO:0000259" key="1">
    <source>
        <dbReference type="Pfam" id="PF12146"/>
    </source>
</evidence>
<organism evidence="2 3">
    <name type="scientific">Oceanococcus atlanticus</name>
    <dbReference type="NCBI Taxonomy" id="1317117"/>
    <lineage>
        <taxon>Bacteria</taxon>
        <taxon>Pseudomonadati</taxon>
        <taxon>Pseudomonadota</taxon>
        <taxon>Gammaproteobacteria</taxon>
        <taxon>Chromatiales</taxon>
        <taxon>Oceanococcaceae</taxon>
        <taxon>Oceanococcus</taxon>
    </lineage>
</organism>
<dbReference type="InterPro" id="IPR029058">
    <property type="entry name" value="AB_hydrolase_fold"/>
</dbReference>
<keyword evidence="3" id="KW-1185">Reference proteome</keyword>
<comment type="caution">
    <text evidence="2">The sequence shown here is derived from an EMBL/GenBank/DDBJ whole genome shotgun (WGS) entry which is preliminary data.</text>
</comment>
<feature type="domain" description="Serine aminopeptidase S33" evidence="1">
    <location>
        <begin position="35"/>
        <end position="147"/>
    </location>
</feature>
<dbReference type="PANTHER" id="PTHR42103:SF2">
    <property type="entry name" value="AB HYDROLASE-1 DOMAIN-CONTAINING PROTEIN"/>
    <property type="match status" value="1"/>
</dbReference>
<dbReference type="RefSeq" id="WP_083561674.1">
    <property type="nucleotide sequence ID" value="NZ_AQQV01000002.1"/>
</dbReference>
<dbReference type="InterPro" id="IPR022742">
    <property type="entry name" value="Hydrolase_4"/>
</dbReference>
<protein>
    <submittedName>
        <fullName evidence="2">Alpha/beta hydrolase</fullName>
    </submittedName>
</protein>
<dbReference type="OrthoDB" id="9800435at2"/>
<dbReference type="Pfam" id="PF12146">
    <property type="entry name" value="Hydrolase_4"/>
    <property type="match status" value="1"/>
</dbReference>
<dbReference type="Gene3D" id="3.40.50.1820">
    <property type="entry name" value="alpha/beta hydrolase"/>
    <property type="match status" value="1"/>
</dbReference>